<evidence type="ECO:0000256" key="6">
    <source>
        <dbReference type="ARBA" id="ARBA00023136"/>
    </source>
</evidence>
<keyword evidence="11" id="KW-1185">Reference proteome</keyword>
<keyword evidence="2 10" id="KW-0328">Glycosyltransferase</keyword>
<protein>
    <submittedName>
        <fullName evidence="10">Alpha-1,6-mannosyltransferase</fullName>
        <ecNumber evidence="10">2.4.1.-</ecNumber>
    </submittedName>
</protein>
<feature type="transmembrane region" description="Helical" evidence="9">
    <location>
        <begin position="202"/>
        <end position="219"/>
    </location>
</feature>
<comment type="subcellular location">
    <subcellularLocation>
        <location evidence="1">Membrane</location>
        <topology evidence="1">Multi-pass membrane protein</topology>
    </subcellularLocation>
</comment>
<evidence type="ECO:0000256" key="9">
    <source>
        <dbReference type="SAM" id="Phobius"/>
    </source>
</evidence>
<keyword evidence="5 9" id="KW-1133">Transmembrane helix</keyword>
<feature type="transmembrane region" description="Helical" evidence="9">
    <location>
        <begin position="324"/>
        <end position="343"/>
    </location>
</feature>
<dbReference type="GO" id="GO:0016020">
    <property type="term" value="C:membrane"/>
    <property type="evidence" value="ECO:0007669"/>
    <property type="project" value="UniProtKB-SubCell"/>
</dbReference>
<evidence type="ECO:0000256" key="4">
    <source>
        <dbReference type="ARBA" id="ARBA00022692"/>
    </source>
</evidence>
<keyword evidence="4 9" id="KW-0812">Transmembrane</keyword>
<evidence type="ECO:0000256" key="1">
    <source>
        <dbReference type="ARBA" id="ARBA00004141"/>
    </source>
</evidence>
<sequence>MLSRGLLGSALVLLGGLVVSTLPRSAPILQVEALAALRGAEAGRMLGLAVVLTGLGLLAAAWLRLCREVGAGRETGDRDEAVGLVRFATLVWSAPLVLAPPLFSRDGWSYAAQGAMTHLGISPYEHGPSVLRGPVVQAVDPRWMDTITPYGPVPLAVGDQLAALTGNPWMLVIGHRVLALVGLALLAWAVPRLATWTGVDPALASALVIASPLMLANGVGGLHNDLLMAGLMAAALVVAVEHGWAWGAVLGGTAAAVKAPGGLVCVAVALVGLPAAATLTDRVRRLAGVAGVSLGWLVGLGLLTGVGVGWVAGLTVPGTVNTPLSVTTLAGGSLDWVAGLLGLDLAPATLLGVVRTLGSGAALGLVGWAALRRPTGDRASAVGTAALLMGGLVVLSPVVHLWYLLWVVPFVATLRLSRLAVTALVAVSVIAGLVAPMDSSLHGAYYAIVLGSMIVAILAPVLLWTRGARARVERIATAHLPGLADLVPAPPRATAASVPPPRQPLGTAELSGLLRSFR</sequence>
<dbReference type="Proteomes" id="UP000537326">
    <property type="component" value="Unassembled WGS sequence"/>
</dbReference>
<feature type="transmembrane region" description="Helical" evidence="9">
    <location>
        <begin position="419"/>
        <end position="437"/>
    </location>
</feature>
<evidence type="ECO:0000256" key="2">
    <source>
        <dbReference type="ARBA" id="ARBA00022676"/>
    </source>
</evidence>
<evidence type="ECO:0000313" key="11">
    <source>
        <dbReference type="Proteomes" id="UP000537326"/>
    </source>
</evidence>
<feature type="transmembrane region" description="Helical" evidence="9">
    <location>
        <begin position="443"/>
        <end position="464"/>
    </location>
</feature>
<feature type="transmembrane region" description="Helical" evidence="9">
    <location>
        <begin position="383"/>
        <end position="407"/>
    </location>
</feature>
<feature type="region of interest" description="Disordered" evidence="8">
    <location>
        <begin position="492"/>
        <end position="518"/>
    </location>
</feature>
<comment type="caution">
    <text evidence="10">The sequence shown here is derived from an EMBL/GenBank/DDBJ whole genome shotgun (WGS) entry which is preliminary data.</text>
</comment>
<feature type="transmembrane region" description="Helical" evidence="9">
    <location>
        <begin position="286"/>
        <end position="312"/>
    </location>
</feature>
<feature type="transmembrane region" description="Helical" evidence="9">
    <location>
        <begin position="226"/>
        <end position="247"/>
    </location>
</feature>
<dbReference type="EC" id="2.4.1.-" evidence="10"/>
<accession>A0A7Y9YCM2</accession>
<evidence type="ECO:0000256" key="3">
    <source>
        <dbReference type="ARBA" id="ARBA00022679"/>
    </source>
</evidence>
<proteinExistence type="inferred from homology"/>
<organism evidence="10 11">
    <name type="scientific">Nocardioides marinus</name>
    <dbReference type="NCBI Taxonomy" id="374514"/>
    <lineage>
        <taxon>Bacteria</taxon>
        <taxon>Bacillati</taxon>
        <taxon>Actinomycetota</taxon>
        <taxon>Actinomycetes</taxon>
        <taxon>Propionibacteriales</taxon>
        <taxon>Nocardioidaceae</taxon>
        <taxon>Nocardioides</taxon>
    </lineage>
</organism>
<evidence type="ECO:0000256" key="5">
    <source>
        <dbReference type="ARBA" id="ARBA00022989"/>
    </source>
</evidence>
<comment type="similarity">
    <text evidence="7">Belongs to the MptA/B family.</text>
</comment>
<dbReference type="Pfam" id="PF26314">
    <property type="entry name" value="MptA_B_family"/>
    <property type="match status" value="1"/>
</dbReference>
<feature type="transmembrane region" description="Helical" evidence="9">
    <location>
        <begin position="169"/>
        <end position="190"/>
    </location>
</feature>
<dbReference type="NCBIfam" id="NF038066">
    <property type="entry name" value="MptB"/>
    <property type="match status" value="1"/>
</dbReference>
<keyword evidence="6 9" id="KW-0472">Membrane</keyword>
<evidence type="ECO:0000313" key="10">
    <source>
        <dbReference type="EMBL" id="NYI08757.1"/>
    </source>
</evidence>
<dbReference type="GO" id="GO:0016757">
    <property type="term" value="F:glycosyltransferase activity"/>
    <property type="evidence" value="ECO:0007669"/>
    <property type="project" value="UniProtKB-KW"/>
</dbReference>
<feature type="transmembrane region" description="Helical" evidence="9">
    <location>
        <begin position="45"/>
        <end position="63"/>
    </location>
</feature>
<dbReference type="EMBL" id="JACBZI010000001">
    <property type="protein sequence ID" value="NYI08757.1"/>
    <property type="molecule type" value="Genomic_DNA"/>
</dbReference>
<feature type="transmembrane region" description="Helical" evidence="9">
    <location>
        <begin position="350"/>
        <end position="371"/>
    </location>
</feature>
<dbReference type="InterPro" id="IPR049829">
    <property type="entry name" value="MptA/B-like"/>
</dbReference>
<name>A0A7Y9YCM2_9ACTN</name>
<feature type="transmembrane region" description="Helical" evidence="9">
    <location>
        <begin position="259"/>
        <end position="279"/>
    </location>
</feature>
<dbReference type="AlphaFoldDB" id="A0A7Y9YCM2"/>
<reference evidence="10 11" key="1">
    <citation type="submission" date="2020-07" db="EMBL/GenBank/DDBJ databases">
        <title>Sequencing the genomes of 1000 actinobacteria strains.</title>
        <authorList>
            <person name="Klenk H.-P."/>
        </authorList>
    </citation>
    <scope>NUCLEOTIDE SEQUENCE [LARGE SCALE GENOMIC DNA]</scope>
    <source>
        <strain evidence="10 11">DSM 18248</strain>
    </source>
</reference>
<dbReference type="RefSeq" id="WP_179529824.1">
    <property type="nucleotide sequence ID" value="NZ_BAAAPP010000002.1"/>
</dbReference>
<keyword evidence="3 10" id="KW-0808">Transferase</keyword>
<evidence type="ECO:0000256" key="8">
    <source>
        <dbReference type="SAM" id="MobiDB-lite"/>
    </source>
</evidence>
<evidence type="ECO:0000256" key="7">
    <source>
        <dbReference type="ARBA" id="ARBA00043987"/>
    </source>
</evidence>
<gene>
    <name evidence="10" type="ORF">BKA05_000272</name>
</gene>